<sequence>MQDCKFNAALFDFGGVIAEEGFRNGLYEIARLNGLAEEDFAAATREIIHDTGYITGRADETFFWETLRRQTGIRGSDSGLRDIILKGFTLRKWMIRVIEELGSRGIRLAILSDQTNWLDELEERYRFFHYFERVFNSYHVGRTKLEKQIFLDVLKIMHLEPGETLFVDDTEGHVQRAREAGLQAIHYRGKDDFLERLSHLCPGLALDR</sequence>
<dbReference type="InterPro" id="IPR023214">
    <property type="entry name" value="HAD_sf"/>
</dbReference>
<dbReference type="InterPro" id="IPR036412">
    <property type="entry name" value="HAD-like_sf"/>
</dbReference>
<evidence type="ECO:0000313" key="1">
    <source>
        <dbReference type="EMBL" id="VFU17953.1"/>
    </source>
</evidence>
<organism evidence="1">
    <name type="scientific">anaerobic digester metagenome</name>
    <dbReference type="NCBI Taxonomy" id="1263854"/>
    <lineage>
        <taxon>unclassified sequences</taxon>
        <taxon>metagenomes</taxon>
        <taxon>ecological metagenomes</taxon>
    </lineage>
</organism>
<gene>
    <name evidence="1" type="ORF">SCFA_750022</name>
</gene>
<dbReference type="Gene3D" id="3.40.50.1000">
    <property type="entry name" value="HAD superfamily/HAD-like"/>
    <property type="match status" value="1"/>
</dbReference>
<dbReference type="PANTHER" id="PTHR43611:SF3">
    <property type="entry name" value="FLAVIN MONONUCLEOTIDE HYDROLASE 1, CHLOROPLATIC"/>
    <property type="match status" value="1"/>
</dbReference>
<dbReference type="EMBL" id="CAADRM010000142">
    <property type="protein sequence ID" value="VFU17953.1"/>
    <property type="molecule type" value="Genomic_DNA"/>
</dbReference>
<dbReference type="SUPFAM" id="SSF56784">
    <property type="entry name" value="HAD-like"/>
    <property type="match status" value="1"/>
</dbReference>
<dbReference type="NCBIfam" id="TIGR01509">
    <property type="entry name" value="HAD-SF-IA-v3"/>
    <property type="match status" value="1"/>
</dbReference>
<dbReference type="AlphaFoldDB" id="A0A485M3Z1"/>
<dbReference type="InterPro" id="IPR006439">
    <property type="entry name" value="HAD-SF_hydro_IA"/>
</dbReference>
<reference evidence="1" key="1">
    <citation type="submission" date="2019-03" db="EMBL/GenBank/DDBJ databases">
        <authorList>
            <person name="Hao L."/>
        </authorList>
    </citation>
    <scope>NUCLEOTIDE SEQUENCE</scope>
</reference>
<dbReference type="PANTHER" id="PTHR43611">
    <property type="entry name" value="ALPHA-D-GLUCOSE 1-PHOSPHATE PHOSPHATASE"/>
    <property type="match status" value="1"/>
</dbReference>
<dbReference type="Pfam" id="PF00702">
    <property type="entry name" value="Hydrolase"/>
    <property type="match status" value="1"/>
</dbReference>
<accession>A0A485M3Z1</accession>
<protein>
    <submittedName>
        <fullName evidence="1">D-glucose-1-phosphatase</fullName>
    </submittedName>
</protein>
<dbReference type="SFLD" id="SFLDS00003">
    <property type="entry name" value="Haloacid_Dehalogenase"/>
    <property type="match status" value="1"/>
</dbReference>
<dbReference type="CDD" id="cd02603">
    <property type="entry name" value="HAD_sEH-N_like"/>
    <property type="match status" value="1"/>
</dbReference>
<name>A0A485M3Z1_9ZZZZ</name>
<dbReference type="SFLD" id="SFLDG01129">
    <property type="entry name" value="C1.5:_HAD__Beta-PGM__Phosphata"/>
    <property type="match status" value="1"/>
</dbReference>
<proteinExistence type="predicted"/>